<dbReference type="AlphaFoldDB" id="A0A812ER56"/>
<dbReference type="GO" id="GO:0016747">
    <property type="term" value="F:acyltransferase activity, transferring groups other than amino-acyl groups"/>
    <property type="evidence" value="ECO:0007669"/>
    <property type="project" value="InterPro"/>
</dbReference>
<gene>
    <name evidence="3" type="ORF">SPHA_80548</name>
</gene>
<name>A0A812ER56_ACAPH</name>
<feature type="transmembrane region" description="Helical" evidence="1">
    <location>
        <begin position="232"/>
        <end position="252"/>
    </location>
</feature>
<evidence type="ECO:0000313" key="3">
    <source>
        <dbReference type="EMBL" id="CAE1331335.1"/>
    </source>
</evidence>
<feature type="transmembrane region" description="Helical" evidence="1">
    <location>
        <begin position="409"/>
        <end position="438"/>
    </location>
</feature>
<keyword evidence="1" id="KW-0812">Transmembrane</keyword>
<evidence type="ECO:0000313" key="4">
    <source>
        <dbReference type="Proteomes" id="UP000597762"/>
    </source>
</evidence>
<dbReference type="PANTHER" id="PTHR11161:SF0">
    <property type="entry name" value="O-ACYLTRANSFERASE LIKE PROTEIN"/>
    <property type="match status" value="1"/>
</dbReference>
<evidence type="ECO:0000259" key="2">
    <source>
        <dbReference type="Pfam" id="PF01757"/>
    </source>
</evidence>
<keyword evidence="1" id="KW-1133">Transmembrane helix</keyword>
<feature type="transmembrane region" description="Helical" evidence="1">
    <location>
        <begin position="144"/>
        <end position="165"/>
    </location>
</feature>
<feature type="transmembrane region" description="Helical" evidence="1">
    <location>
        <begin position="272"/>
        <end position="289"/>
    </location>
</feature>
<dbReference type="Pfam" id="PF01757">
    <property type="entry name" value="Acyl_transf_3"/>
    <property type="match status" value="1"/>
</dbReference>
<feature type="transmembrane region" description="Helical" evidence="1">
    <location>
        <begin position="64"/>
        <end position="84"/>
    </location>
</feature>
<feature type="transmembrane region" description="Helical" evidence="1">
    <location>
        <begin position="203"/>
        <end position="225"/>
    </location>
</feature>
<dbReference type="InterPro" id="IPR052728">
    <property type="entry name" value="O2_lipid_transport_reg"/>
</dbReference>
<feature type="transmembrane region" description="Helical" evidence="1">
    <location>
        <begin position="104"/>
        <end position="123"/>
    </location>
</feature>
<keyword evidence="1" id="KW-0472">Membrane</keyword>
<dbReference type="PANTHER" id="PTHR11161">
    <property type="entry name" value="O-ACYLTRANSFERASE"/>
    <property type="match status" value="1"/>
</dbReference>
<feature type="transmembrane region" description="Helical" evidence="1">
    <location>
        <begin position="343"/>
        <end position="367"/>
    </location>
</feature>
<organism evidence="3 4">
    <name type="scientific">Acanthosepion pharaonis</name>
    <name type="common">Pharaoh cuttlefish</name>
    <name type="synonym">Sepia pharaonis</name>
    <dbReference type="NCBI Taxonomy" id="158019"/>
    <lineage>
        <taxon>Eukaryota</taxon>
        <taxon>Metazoa</taxon>
        <taxon>Spiralia</taxon>
        <taxon>Lophotrochozoa</taxon>
        <taxon>Mollusca</taxon>
        <taxon>Cephalopoda</taxon>
        <taxon>Coleoidea</taxon>
        <taxon>Decapodiformes</taxon>
        <taxon>Sepiida</taxon>
        <taxon>Sepiina</taxon>
        <taxon>Sepiidae</taxon>
        <taxon>Acanthosepion</taxon>
    </lineage>
</organism>
<dbReference type="InterPro" id="IPR002656">
    <property type="entry name" value="Acyl_transf_3_dom"/>
</dbReference>
<comment type="caution">
    <text evidence="3">The sequence shown here is derived from an EMBL/GenBank/DDBJ whole genome shotgun (WGS) entry which is preliminary data.</text>
</comment>
<protein>
    <recommendedName>
        <fullName evidence="2">Acyltransferase 3 domain-containing protein</fullName>
    </recommendedName>
</protein>
<sequence>MSPKASLQYKSNFLFDKKPIIPPNKTLSWFEQFLLCFSIYKNASKLFKTDLPKGSLSSVHGIRFISMTWVILGHTYIFGMSVWSNSKDASNLLSRFTFQAIGNATVSVDTFFMLSGLLVVYGVMHLMKANNGKMNWLYFYVHRFWRLTPPYMLVLMVYVPLLQYWGDGPYWPITGVEKDYCDSTWWYNLLYINNFNDTECMAWSWYLANDMQFYVISPIILFFLYKKPKIGLGILSALMLAQLITCGVIMKVKHYSGLLTPGFFNEIYVKPYIRIGSYLVGMFYGYLLYKTNCKMTINRYIVAMLWLFATICAIAVLYGLYDTFHGSSMSTDLFAFYTTIHRIVWALSVGWVVYACVTGYGGFVNTILSWKPLIPLSRLTYCAYLVHPVVMDSFYLNSRYPVYLTDFEAIYLFFGHLVMSYLVAFVVSMAFEAPMIALESLFRSKKK</sequence>
<feature type="transmembrane region" description="Helical" evidence="1">
    <location>
        <begin position="379"/>
        <end position="397"/>
    </location>
</feature>
<proteinExistence type="predicted"/>
<dbReference type="OrthoDB" id="207378at2759"/>
<accession>A0A812ER56</accession>
<dbReference type="Proteomes" id="UP000597762">
    <property type="component" value="Unassembled WGS sequence"/>
</dbReference>
<dbReference type="EMBL" id="CAHIKZ030005601">
    <property type="protein sequence ID" value="CAE1331335.1"/>
    <property type="molecule type" value="Genomic_DNA"/>
</dbReference>
<feature type="domain" description="Acyltransferase 3" evidence="2">
    <location>
        <begin position="58"/>
        <end position="428"/>
    </location>
</feature>
<keyword evidence="4" id="KW-1185">Reference proteome</keyword>
<reference evidence="3" key="1">
    <citation type="submission" date="2021-01" db="EMBL/GenBank/DDBJ databases">
        <authorList>
            <person name="Li R."/>
            <person name="Bekaert M."/>
        </authorList>
    </citation>
    <scope>NUCLEOTIDE SEQUENCE</scope>
    <source>
        <strain evidence="3">Farmed</strain>
    </source>
</reference>
<feature type="transmembrane region" description="Helical" evidence="1">
    <location>
        <begin position="301"/>
        <end position="321"/>
    </location>
</feature>
<evidence type="ECO:0000256" key="1">
    <source>
        <dbReference type="SAM" id="Phobius"/>
    </source>
</evidence>